<dbReference type="GO" id="GO:0005829">
    <property type="term" value="C:cytosol"/>
    <property type="evidence" value="ECO:0007669"/>
    <property type="project" value="TreeGrafter"/>
</dbReference>
<evidence type="ECO:0000259" key="1">
    <source>
        <dbReference type="Pfam" id="PF01656"/>
    </source>
</evidence>
<name>A0AAU8G7I7_9CHLR</name>
<dbReference type="GO" id="GO:0016887">
    <property type="term" value="F:ATP hydrolysis activity"/>
    <property type="evidence" value="ECO:0007669"/>
    <property type="project" value="TreeGrafter"/>
</dbReference>
<reference evidence="2" key="1">
    <citation type="submission" date="2024-06" db="EMBL/GenBank/DDBJ databases">
        <title>A Novel Isolate, Dehalogenimonas sp. Strain 4OHTPN, Dechlorinates Aromatic 4 Hydroxy chlorothalonil by a Novel Reductive Dehalogenase.</title>
        <authorList>
            <person name="Liu G."/>
        </authorList>
    </citation>
    <scope>NUCLEOTIDE SEQUENCE</scope>
    <source>
        <strain evidence="2">4OHTPN</strain>
    </source>
</reference>
<protein>
    <submittedName>
        <fullName evidence="2">AAA family ATPase</fullName>
    </submittedName>
</protein>
<dbReference type="InterPro" id="IPR002586">
    <property type="entry name" value="CobQ/CobB/MinD/ParA_Nub-bd_dom"/>
</dbReference>
<feature type="domain" description="CobQ/CobB/MinD/ParA nucleotide binding" evidence="1">
    <location>
        <begin position="6"/>
        <end position="219"/>
    </location>
</feature>
<sequence length="259" mass="27855">MTVSIAMAGKGGTGKTSVACLIIRHLLRHGGAPVLAVDADPAANLGLGLGLDVGKTVGQVLAGFNENKLLIPPGLSKEASLNIRLNETIVESRDVDLVTMGRGEGAGCYCFPNHVLKSFIDRLLPNYRHLVMDNEAGLEHLSRGTTESVDDLIIMSNHSVKGVRTVGTIVGLVGELKLNVRRKWVVLNQCPAEVDPLVAAELDRLGIGIDATIPEDRLVIEFDWHRRSLLEMPGDSLAVEAVSVLMDKIGSIRFNEVEI</sequence>
<dbReference type="RefSeq" id="WP_353714003.1">
    <property type="nucleotide sequence ID" value="NZ_CP159307.1"/>
</dbReference>
<dbReference type="SUPFAM" id="SSF52540">
    <property type="entry name" value="P-loop containing nucleoside triphosphate hydrolases"/>
    <property type="match status" value="1"/>
</dbReference>
<dbReference type="Gene3D" id="3.40.50.300">
    <property type="entry name" value="P-loop containing nucleotide triphosphate hydrolases"/>
    <property type="match status" value="1"/>
</dbReference>
<dbReference type="InterPro" id="IPR027417">
    <property type="entry name" value="P-loop_NTPase"/>
</dbReference>
<dbReference type="PANTHER" id="PTHR43384">
    <property type="entry name" value="SEPTUM SITE-DETERMINING PROTEIN MIND HOMOLOG, CHLOROPLASTIC-RELATED"/>
    <property type="match status" value="1"/>
</dbReference>
<dbReference type="PANTHER" id="PTHR43384:SF7">
    <property type="entry name" value="CARBON-MONOXIDE DEHYDROGENASE ACCESSORY PROTEIN"/>
    <property type="match status" value="1"/>
</dbReference>
<dbReference type="PIRSF" id="PIRSF005647">
    <property type="entry name" value="CooC"/>
    <property type="match status" value="1"/>
</dbReference>
<dbReference type="InterPro" id="IPR014433">
    <property type="entry name" value="CooC"/>
</dbReference>
<dbReference type="GO" id="GO:0005524">
    <property type="term" value="F:ATP binding"/>
    <property type="evidence" value="ECO:0007669"/>
    <property type="project" value="TreeGrafter"/>
</dbReference>
<accession>A0AAU8G7I7</accession>
<gene>
    <name evidence="2" type="ORF">ABV300_06070</name>
</gene>
<dbReference type="GO" id="GO:0051782">
    <property type="term" value="P:negative regulation of cell division"/>
    <property type="evidence" value="ECO:0007669"/>
    <property type="project" value="TreeGrafter"/>
</dbReference>
<organism evidence="2">
    <name type="scientific">Dehalogenimonas sp. 4OHTPN</name>
    <dbReference type="NCBI Taxonomy" id="3166643"/>
    <lineage>
        <taxon>Bacteria</taxon>
        <taxon>Bacillati</taxon>
        <taxon>Chloroflexota</taxon>
        <taxon>Dehalococcoidia</taxon>
        <taxon>Dehalococcoidales</taxon>
        <taxon>Dehalococcoidaceae</taxon>
        <taxon>Dehalogenimonas</taxon>
    </lineage>
</organism>
<dbReference type="EMBL" id="CP159307">
    <property type="protein sequence ID" value="XCH32731.1"/>
    <property type="molecule type" value="Genomic_DNA"/>
</dbReference>
<evidence type="ECO:0000313" key="2">
    <source>
        <dbReference type="EMBL" id="XCH32731.1"/>
    </source>
</evidence>
<dbReference type="Pfam" id="PF01656">
    <property type="entry name" value="CbiA"/>
    <property type="match status" value="1"/>
</dbReference>
<proteinExistence type="predicted"/>
<dbReference type="InterPro" id="IPR050625">
    <property type="entry name" value="ParA/MinD_ATPase"/>
</dbReference>
<dbReference type="GO" id="GO:0009898">
    <property type="term" value="C:cytoplasmic side of plasma membrane"/>
    <property type="evidence" value="ECO:0007669"/>
    <property type="project" value="TreeGrafter"/>
</dbReference>
<dbReference type="AlphaFoldDB" id="A0AAU8G7I7"/>